<proteinExistence type="predicted"/>
<sequence length="160" mass="17939">MSRKLDSRKSDPANVVHWILTLRNGPRIVHLGFYFFISFKVYILRTVNFTHTDLYKLVDLELPIAEVLGFGLYYVGFACSAYLRLSKHVAYKSCVCSGAARGCFCALGTVDTGNTIVHDMCLCSLQPRGTHFVAEDIFLDDQESTNLPEGILPSLFHLLT</sequence>
<gene>
    <name evidence="2" type="ORF">OIU77_009974</name>
</gene>
<accession>A0ABQ9A8H2</accession>
<keyword evidence="1" id="KW-1133">Transmembrane helix</keyword>
<organism evidence="2 3">
    <name type="scientific">Salix suchowensis</name>
    <dbReference type="NCBI Taxonomy" id="1278906"/>
    <lineage>
        <taxon>Eukaryota</taxon>
        <taxon>Viridiplantae</taxon>
        <taxon>Streptophyta</taxon>
        <taxon>Embryophyta</taxon>
        <taxon>Tracheophyta</taxon>
        <taxon>Spermatophyta</taxon>
        <taxon>Magnoliopsida</taxon>
        <taxon>eudicotyledons</taxon>
        <taxon>Gunneridae</taxon>
        <taxon>Pentapetalae</taxon>
        <taxon>rosids</taxon>
        <taxon>fabids</taxon>
        <taxon>Malpighiales</taxon>
        <taxon>Salicaceae</taxon>
        <taxon>Saliceae</taxon>
        <taxon>Salix</taxon>
    </lineage>
</organism>
<dbReference type="Proteomes" id="UP001141253">
    <property type="component" value="Chromosome 14"/>
</dbReference>
<keyword evidence="3" id="KW-1185">Reference proteome</keyword>
<feature type="transmembrane region" description="Helical" evidence="1">
    <location>
        <begin position="64"/>
        <end position="83"/>
    </location>
</feature>
<protein>
    <submittedName>
        <fullName evidence="2">Uncharacterized protein</fullName>
    </submittedName>
</protein>
<keyword evidence="1" id="KW-0472">Membrane</keyword>
<comment type="caution">
    <text evidence="2">The sequence shown here is derived from an EMBL/GenBank/DDBJ whole genome shotgun (WGS) entry which is preliminary data.</text>
</comment>
<reference evidence="2" key="1">
    <citation type="submission" date="2022-10" db="EMBL/GenBank/DDBJ databases">
        <authorList>
            <person name="Hyden B.L."/>
            <person name="Feng K."/>
            <person name="Yates T."/>
            <person name="Jawdy S."/>
            <person name="Smart L.B."/>
            <person name="Muchero W."/>
        </authorList>
    </citation>
    <scope>NUCLEOTIDE SEQUENCE</scope>
    <source>
        <tissue evidence="2">Shoot tip</tissue>
    </source>
</reference>
<dbReference type="EMBL" id="JAPFFI010000022">
    <property type="protein sequence ID" value="KAJ6328187.1"/>
    <property type="molecule type" value="Genomic_DNA"/>
</dbReference>
<evidence type="ECO:0000313" key="2">
    <source>
        <dbReference type="EMBL" id="KAJ6328187.1"/>
    </source>
</evidence>
<feature type="transmembrane region" description="Helical" evidence="1">
    <location>
        <begin position="28"/>
        <end position="44"/>
    </location>
</feature>
<keyword evidence="1" id="KW-0812">Transmembrane</keyword>
<reference evidence="2" key="2">
    <citation type="journal article" date="2023" name="Int. J. Mol. Sci.">
        <title>De Novo Assembly and Annotation of 11 Diverse Shrub Willow (Salix) Genomes Reveals Novel Gene Organization in Sex-Linked Regions.</title>
        <authorList>
            <person name="Hyden B."/>
            <person name="Feng K."/>
            <person name="Yates T.B."/>
            <person name="Jawdy S."/>
            <person name="Cereghino C."/>
            <person name="Smart L.B."/>
            <person name="Muchero W."/>
        </authorList>
    </citation>
    <scope>NUCLEOTIDE SEQUENCE</scope>
    <source>
        <tissue evidence="2">Shoot tip</tissue>
    </source>
</reference>
<evidence type="ECO:0000313" key="3">
    <source>
        <dbReference type="Proteomes" id="UP001141253"/>
    </source>
</evidence>
<name>A0ABQ9A8H2_9ROSI</name>
<evidence type="ECO:0000256" key="1">
    <source>
        <dbReference type="SAM" id="Phobius"/>
    </source>
</evidence>